<dbReference type="GO" id="GO:0006412">
    <property type="term" value="P:translation"/>
    <property type="evidence" value="ECO:0007669"/>
    <property type="project" value="UniProtKB-UniRule"/>
</dbReference>
<dbReference type="Pfam" id="PF00380">
    <property type="entry name" value="Ribosomal_S9"/>
    <property type="match status" value="1"/>
</dbReference>
<protein>
    <recommendedName>
        <fullName evidence="4 5">Small ribosomal subunit protein uS9</fullName>
    </recommendedName>
</protein>
<dbReference type="Gene3D" id="3.30.230.10">
    <property type="match status" value="1"/>
</dbReference>
<dbReference type="RefSeq" id="WP_249301696.1">
    <property type="nucleotide sequence ID" value="NZ_CP060634.1"/>
</dbReference>
<dbReference type="PROSITE" id="PS00360">
    <property type="entry name" value="RIBOSOMAL_S9"/>
    <property type="match status" value="1"/>
</dbReference>
<name>A0A7G9G294_9FIRM</name>
<dbReference type="PANTHER" id="PTHR21569:SF1">
    <property type="entry name" value="SMALL RIBOSOMAL SUBUNIT PROTEIN US9M"/>
    <property type="match status" value="1"/>
</dbReference>
<sequence length="130" mass="14471">MANSKFYGTGRRKKSIARVYLTAGTGKITINKRDIDDYFGLETLKVVVRQPFAATETEGKFDVMVNVRGGGFTGQAGAVRHGISRALLQADGDYRPALKKAGFLTRDPRMKERKKYGLKAARRAPQFSKR</sequence>
<proteinExistence type="inferred from homology"/>
<dbReference type="InterPro" id="IPR023035">
    <property type="entry name" value="Ribosomal_uS9_bac/plastid"/>
</dbReference>
<evidence type="ECO:0000256" key="6">
    <source>
        <dbReference type="RuleBase" id="RU003815"/>
    </source>
</evidence>
<dbReference type="EMBL" id="CP060634">
    <property type="protein sequence ID" value="QNM04926.1"/>
    <property type="molecule type" value="Genomic_DNA"/>
</dbReference>
<keyword evidence="8" id="KW-1185">Reference proteome</keyword>
<dbReference type="InterPro" id="IPR020568">
    <property type="entry name" value="Ribosomal_Su5_D2-typ_SF"/>
</dbReference>
<dbReference type="KEGG" id="qdo:H9Q78_10775"/>
<dbReference type="GO" id="GO:0003723">
    <property type="term" value="F:RNA binding"/>
    <property type="evidence" value="ECO:0007669"/>
    <property type="project" value="TreeGrafter"/>
</dbReference>
<accession>A0A7G9G294</accession>
<keyword evidence="2 5" id="KW-0689">Ribosomal protein</keyword>
<gene>
    <name evidence="5 7" type="primary">rpsI</name>
    <name evidence="7" type="ORF">H9Q78_10775</name>
</gene>
<dbReference type="Proteomes" id="UP000515823">
    <property type="component" value="Chromosome"/>
</dbReference>
<dbReference type="FunFam" id="3.30.230.10:FF:000001">
    <property type="entry name" value="30S ribosomal protein S9"/>
    <property type="match status" value="1"/>
</dbReference>
<dbReference type="NCBIfam" id="NF001099">
    <property type="entry name" value="PRK00132.1"/>
    <property type="match status" value="1"/>
</dbReference>
<dbReference type="InterPro" id="IPR000754">
    <property type="entry name" value="Ribosomal_uS9"/>
</dbReference>
<organism evidence="7 8">
    <name type="scientific">Qiania dongpingensis</name>
    <dbReference type="NCBI Taxonomy" id="2763669"/>
    <lineage>
        <taxon>Bacteria</taxon>
        <taxon>Bacillati</taxon>
        <taxon>Bacillota</taxon>
        <taxon>Clostridia</taxon>
        <taxon>Lachnospirales</taxon>
        <taxon>Lachnospiraceae</taxon>
        <taxon>Qiania</taxon>
    </lineage>
</organism>
<dbReference type="InterPro" id="IPR014721">
    <property type="entry name" value="Ribsml_uS5_D2-typ_fold_subgr"/>
</dbReference>
<evidence type="ECO:0000313" key="7">
    <source>
        <dbReference type="EMBL" id="QNM04926.1"/>
    </source>
</evidence>
<dbReference type="AlphaFoldDB" id="A0A7G9G294"/>
<dbReference type="HAMAP" id="MF_00532_B">
    <property type="entry name" value="Ribosomal_uS9_B"/>
    <property type="match status" value="1"/>
</dbReference>
<dbReference type="GO" id="GO:0022627">
    <property type="term" value="C:cytosolic small ribosomal subunit"/>
    <property type="evidence" value="ECO:0007669"/>
    <property type="project" value="TreeGrafter"/>
</dbReference>
<reference evidence="7 8" key="1">
    <citation type="submission" date="2020-08" db="EMBL/GenBank/DDBJ databases">
        <authorList>
            <person name="Liu C."/>
            <person name="Sun Q."/>
        </authorList>
    </citation>
    <scope>NUCLEOTIDE SEQUENCE [LARGE SCALE GENOMIC DNA]</scope>
    <source>
        <strain evidence="7 8">NSJ-38</strain>
    </source>
</reference>
<dbReference type="SUPFAM" id="SSF54211">
    <property type="entry name" value="Ribosomal protein S5 domain 2-like"/>
    <property type="match status" value="1"/>
</dbReference>
<dbReference type="PANTHER" id="PTHR21569">
    <property type="entry name" value="RIBOSOMAL PROTEIN S9"/>
    <property type="match status" value="1"/>
</dbReference>
<evidence type="ECO:0000256" key="3">
    <source>
        <dbReference type="ARBA" id="ARBA00023274"/>
    </source>
</evidence>
<evidence type="ECO:0000256" key="5">
    <source>
        <dbReference type="HAMAP-Rule" id="MF_00532"/>
    </source>
</evidence>
<dbReference type="GO" id="GO:0003735">
    <property type="term" value="F:structural constituent of ribosome"/>
    <property type="evidence" value="ECO:0007669"/>
    <property type="project" value="InterPro"/>
</dbReference>
<evidence type="ECO:0000313" key="8">
    <source>
        <dbReference type="Proteomes" id="UP000515823"/>
    </source>
</evidence>
<evidence type="ECO:0000256" key="4">
    <source>
        <dbReference type="ARBA" id="ARBA00035259"/>
    </source>
</evidence>
<dbReference type="InterPro" id="IPR020574">
    <property type="entry name" value="Ribosomal_uS9_CS"/>
</dbReference>
<evidence type="ECO:0000256" key="2">
    <source>
        <dbReference type="ARBA" id="ARBA00022980"/>
    </source>
</evidence>
<evidence type="ECO:0000256" key="1">
    <source>
        <dbReference type="ARBA" id="ARBA00005251"/>
    </source>
</evidence>
<keyword evidence="3 5" id="KW-0687">Ribonucleoprotein</keyword>
<comment type="similarity">
    <text evidence="1 5 6">Belongs to the universal ribosomal protein uS9 family.</text>
</comment>